<name>A0A0C3C8J7_OIDMZ</name>
<dbReference type="Proteomes" id="UP000054321">
    <property type="component" value="Unassembled WGS sequence"/>
</dbReference>
<dbReference type="PANTHER" id="PTHR42748:SF7">
    <property type="entry name" value="NMRA LIKE REDOX SENSOR 1-RELATED"/>
    <property type="match status" value="1"/>
</dbReference>
<accession>A0A0C3C8J7</accession>
<dbReference type="InParanoid" id="A0A0C3C8J7"/>
<comment type="similarity">
    <text evidence="1">Belongs to the NmrA-type oxidoreductase family.</text>
</comment>
<sequence length="281" mass="31205">MARLIAVTGATGNQGGSVAKLLLKYPSEYKVRVVTRNVNSNSAKQLEQMGAEVIEADLTRPETLPAAVKGCWGVFGVTNFYDAKIKNDPGSEEVQGKNLVKACFDAGKGKHHVDAYIKEIGLPASFLYTGNFYENMVLRQHVTYDAASDVINFRHTVLKRDTKLAMLYVEKDLSAVAKAVFDQWDLKKTELNHKVLYCADSRVSAGDIIACIERATGKTCTWDSLPTTGVPDRDIMYQLYNEVGMYKNKELPDENILALGVKMHGVEDFVRERLLPHIGLN</sequence>
<evidence type="ECO:0000256" key="1">
    <source>
        <dbReference type="ARBA" id="ARBA00006328"/>
    </source>
</evidence>
<organism evidence="4 5">
    <name type="scientific">Oidiodendron maius (strain Zn)</name>
    <dbReference type="NCBI Taxonomy" id="913774"/>
    <lineage>
        <taxon>Eukaryota</taxon>
        <taxon>Fungi</taxon>
        <taxon>Dikarya</taxon>
        <taxon>Ascomycota</taxon>
        <taxon>Pezizomycotina</taxon>
        <taxon>Leotiomycetes</taxon>
        <taxon>Leotiomycetes incertae sedis</taxon>
        <taxon>Myxotrichaceae</taxon>
        <taxon>Oidiodendron</taxon>
    </lineage>
</organism>
<evidence type="ECO:0000259" key="3">
    <source>
        <dbReference type="Pfam" id="PF05368"/>
    </source>
</evidence>
<dbReference type="GO" id="GO:0005634">
    <property type="term" value="C:nucleus"/>
    <property type="evidence" value="ECO:0007669"/>
    <property type="project" value="TreeGrafter"/>
</dbReference>
<dbReference type="InterPro" id="IPR051164">
    <property type="entry name" value="NmrA-like_oxidored"/>
</dbReference>
<reference evidence="4 5" key="1">
    <citation type="submission" date="2014-04" db="EMBL/GenBank/DDBJ databases">
        <authorList>
            <consortium name="DOE Joint Genome Institute"/>
            <person name="Kuo A."/>
            <person name="Martino E."/>
            <person name="Perotto S."/>
            <person name="Kohler A."/>
            <person name="Nagy L.G."/>
            <person name="Floudas D."/>
            <person name="Copeland A."/>
            <person name="Barry K.W."/>
            <person name="Cichocki N."/>
            <person name="Veneault-Fourrey C."/>
            <person name="LaButti K."/>
            <person name="Lindquist E.A."/>
            <person name="Lipzen A."/>
            <person name="Lundell T."/>
            <person name="Morin E."/>
            <person name="Murat C."/>
            <person name="Sun H."/>
            <person name="Tunlid A."/>
            <person name="Henrissat B."/>
            <person name="Grigoriev I.V."/>
            <person name="Hibbett D.S."/>
            <person name="Martin F."/>
            <person name="Nordberg H.P."/>
            <person name="Cantor M.N."/>
            <person name="Hua S.X."/>
        </authorList>
    </citation>
    <scope>NUCLEOTIDE SEQUENCE [LARGE SCALE GENOMIC DNA]</scope>
    <source>
        <strain evidence="4 5">Zn</strain>
    </source>
</reference>
<dbReference type="SUPFAM" id="SSF51735">
    <property type="entry name" value="NAD(P)-binding Rossmann-fold domains"/>
    <property type="match status" value="1"/>
</dbReference>
<protein>
    <recommendedName>
        <fullName evidence="3">NmrA-like domain-containing protein</fullName>
    </recommendedName>
</protein>
<evidence type="ECO:0000256" key="2">
    <source>
        <dbReference type="ARBA" id="ARBA00022857"/>
    </source>
</evidence>
<dbReference type="OrthoDB" id="3358371at2759"/>
<dbReference type="Pfam" id="PF05368">
    <property type="entry name" value="NmrA"/>
    <property type="match status" value="1"/>
</dbReference>
<feature type="domain" description="NmrA-like" evidence="3">
    <location>
        <begin position="3"/>
        <end position="107"/>
    </location>
</feature>
<proteinExistence type="inferred from homology"/>
<dbReference type="HOGENOM" id="CLU_007383_8_2_1"/>
<evidence type="ECO:0000313" key="5">
    <source>
        <dbReference type="Proteomes" id="UP000054321"/>
    </source>
</evidence>
<dbReference type="Gene3D" id="3.40.50.720">
    <property type="entry name" value="NAD(P)-binding Rossmann-like Domain"/>
    <property type="match status" value="2"/>
</dbReference>
<dbReference type="InterPro" id="IPR036291">
    <property type="entry name" value="NAD(P)-bd_dom_sf"/>
</dbReference>
<reference evidence="5" key="2">
    <citation type="submission" date="2015-01" db="EMBL/GenBank/DDBJ databases">
        <title>Evolutionary Origins and Diversification of the Mycorrhizal Mutualists.</title>
        <authorList>
            <consortium name="DOE Joint Genome Institute"/>
            <consortium name="Mycorrhizal Genomics Consortium"/>
            <person name="Kohler A."/>
            <person name="Kuo A."/>
            <person name="Nagy L.G."/>
            <person name="Floudas D."/>
            <person name="Copeland A."/>
            <person name="Barry K.W."/>
            <person name="Cichocki N."/>
            <person name="Veneault-Fourrey C."/>
            <person name="LaButti K."/>
            <person name="Lindquist E.A."/>
            <person name="Lipzen A."/>
            <person name="Lundell T."/>
            <person name="Morin E."/>
            <person name="Murat C."/>
            <person name="Riley R."/>
            <person name="Ohm R."/>
            <person name="Sun H."/>
            <person name="Tunlid A."/>
            <person name="Henrissat B."/>
            <person name="Grigoriev I.V."/>
            <person name="Hibbett D.S."/>
            <person name="Martin F."/>
        </authorList>
    </citation>
    <scope>NUCLEOTIDE SEQUENCE [LARGE SCALE GENOMIC DNA]</scope>
    <source>
        <strain evidence="5">Zn</strain>
    </source>
</reference>
<evidence type="ECO:0000313" key="4">
    <source>
        <dbReference type="EMBL" id="KIM95228.1"/>
    </source>
</evidence>
<gene>
    <name evidence="4" type="ORF">OIDMADRAFT_171396</name>
</gene>
<dbReference type="AlphaFoldDB" id="A0A0C3C8J7"/>
<dbReference type="EMBL" id="KN832887">
    <property type="protein sequence ID" value="KIM95228.1"/>
    <property type="molecule type" value="Genomic_DNA"/>
</dbReference>
<dbReference type="InterPro" id="IPR008030">
    <property type="entry name" value="NmrA-like"/>
</dbReference>
<dbReference type="PANTHER" id="PTHR42748">
    <property type="entry name" value="NITROGEN METABOLITE REPRESSION PROTEIN NMRA FAMILY MEMBER"/>
    <property type="match status" value="1"/>
</dbReference>
<keyword evidence="5" id="KW-1185">Reference proteome</keyword>
<keyword evidence="2" id="KW-0521">NADP</keyword>